<gene>
    <name evidence="1" type="ORF">NCTC13184_05756</name>
</gene>
<dbReference type="OrthoDB" id="5197973at2"/>
<proteinExistence type="predicted"/>
<evidence type="ECO:0008006" key="3">
    <source>
        <dbReference type="Google" id="ProtNLM"/>
    </source>
</evidence>
<dbReference type="Proteomes" id="UP000255082">
    <property type="component" value="Unassembled WGS sequence"/>
</dbReference>
<name>A0A378X0U2_9NOCA</name>
<reference evidence="1 2" key="1">
    <citation type="submission" date="2018-06" db="EMBL/GenBank/DDBJ databases">
        <authorList>
            <consortium name="Pathogen Informatics"/>
            <person name="Doyle S."/>
        </authorList>
    </citation>
    <scope>NUCLEOTIDE SEQUENCE [LARGE SCALE GENOMIC DNA]</scope>
    <source>
        <strain evidence="1 2">NCTC13184</strain>
    </source>
</reference>
<evidence type="ECO:0000313" key="2">
    <source>
        <dbReference type="Proteomes" id="UP000255082"/>
    </source>
</evidence>
<sequence length="125" mass="13183">MDLNVKTEIFGQDDQSWLASAEGTDRARSITLDLSTFTPATHYPEGWMKSGYALKKLGSGLYGLFSPGDESAAVIAGHLLTAVKVPAGLTKVAGALHWHGAVIVAKLPHTVNAAGQATAKQISYF</sequence>
<dbReference type="EMBL" id="UGRU01000001">
    <property type="protein sequence ID" value="SUA47216.1"/>
    <property type="molecule type" value="Genomic_DNA"/>
</dbReference>
<accession>A0A378X0U2</accession>
<dbReference type="AlphaFoldDB" id="A0A378X0U2"/>
<organism evidence="1 2">
    <name type="scientific">Nocardia africana</name>
    <dbReference type="NCBI Taxonomy" id="134964"/>
    <lineage>
        <taxon>Bacteria</taxon>
        <taxon>Bacillati</taxon>
        <taxon>Actinomycetota</taxon>
        <taxon>Actinomycetes</taxon>
        <taxon>Mycobacteriales</taxon>
        <taxon>Nocardiaceae</taxon>
        <taxon>Nocardia</taxon>
    </lineage>
</organism>
<protein>
    <recommendedName>
        <fullName evidence="3">K structural protein</fullName>
    </recommendedName>
</protein>
<dbReference type="RefSeq" id="WP_062962855.1">
    <property type="nucleotide sequence ID" value="NZ_JAJFOE010000001.1"/>
</dbReference>
<evidence type="ECO:0000313" key="1">
    <source>
        <dbReference type="EMBL" id="SUA47216.1"/>
    </source>
</evidence>